<name>A0A2G8KRJ9_STIJA</name>
<feature type="compositionally biased region" description="Basic and acidic residues" evidence="1">
    <location>
        <begin position="50"/>
        <end position="59"/>
    </location>
</feature>
<dbReference type="Proteomes" id="UP000230750">
    <property type="component" value="Unassembled WGS sequence"/>
</dbReference>
<reference evidence="2 3" key="1">
    <citation type="journal article" date="2017" name="PLoS Biol.">
        <title>The sea cucumber genome provides insights into morphological evolution and visceral regeneration.</title>
        <authorList>
            <person name="Zhang X."/>
            <person name="Sun L."/>
            <person name="Yuan J."/>
            <person name="Sun Y."/>
            <person name="Gao Y."/>
            <person name="Zhang L."/>
            <person name="Li S."/>
            <person name="Dai H."/>
            <person name="Hamel J.F."/>
            <person name="Liu C."/>
            <person name="Yu Y."/>
            <person name="Liu S."/>
            <person name="Lin W."/>
            <person name="Guo K."/>
            <person name="Jin S."/>
            <person name="Xu P."/>
            <person name="Storey K.B."/>
            <person name="Huan P."/>
            <person name="Zhang T."/>
            <person name="Zhou Y."/>
            <person name="Zhang J."/>
            <person name="Lin C."/>
            <person name="Li X."/>
            <person name="Xing L."/>
            <person name="Huo D."/>
            <person name="Sun M."/>
            <person name="Wang L."/>
            <person name="Mercier A."/>
            <person name="Li F."/>
            <person name="Yang H."/>
            <person name="Xiang J."/>
        </authorList>
    </citation>
    <scope>NUCLEOTIDE SEQUENCE [LARGE SCALE GENOMIC DNA]</scope>
    <source>
        <strain evidence="2">Shaxun</strain>
        <tissue evidence="2">Muscle</tissue>
    </source>
</reference>
<proteinExistence type="predicted"/>
<protein>
    <submittedName>
        <fullName evidence="2">Uncharacterized protein</fullName>
    </submittedName>
</protein>
<keyword evidence="3" id="KW-1185">Reference proteome</keyword>
<feature type="region of interest" description="Disordered" evidence="1">
    <location>
        <begin position="1"/>
        <end position="108"/>
    </location>
</feature>
<feature type="compositionally biased region" description="Pro residues" evidence="1">
    <location>
        <begin position="17"/>
        <end position="30"/>
    </location>
</feature>
<feature type="non-terminal residue" evidence="2">
    <location>
        <position position="1"/>
    </location>
</feature>
<accession>A0A2G8KRJ9</accession>
<evidence type="ECO:0000313" key="2">
    <source>
        <dbReference type="EMBL" id="PIK50622.1"/>
    </source>
</evidence>
<sequence>SREREQHKAFQLGMGLPPQPPPPAAVPVMPPSSIGNSLGSSGHGAFQPKAKLEAHKDPLGKPGPHLFSPHRHLDPHMQSFFQHGPPGLPHAPLPGASHHGGLLAPPSAGQLGVTPYGQTQWIQPYGNARTTTRELL</sequence>
<comment type="caution">
    <text evidence="2">The sequence shown here is derived from an EMBL/GenBank/DDBJ whole genome shotgun (WGS) entry which is preliminary data.</text>
</comment>
<organism evidence="2 3">
    <name type="scientific">Stichopus japonicus</name>
    <name type="common">Sea cucumber</name>
    <dbReference type="NCBI Taxonomy" id="307972"/>
    <lineage>
        <taxon>Eukaryota</taxon>
        <taxon>Metazoa</taxon>
        <taxon>Echinodermata</taxon>
        <taxon>Eleutherozoa</taxon>
        <taxon>Echinozoa</taxon>
        <taxon>Holothuroidea</taxon>
        <taxon>Aspidochirotacea</taxon>
        <taxon>Aspidochirotida</taxon>
        <taxon>Stichopodidae</taxon>
        <taxon>Apostichopus</taxon>
    </lineage>
</organism>
<dbReference type="EMBL" id="MRZV01000410">
    <property type="protein sequence ID" value="PIK50622.1"/>
    <property type="molecule type" value="Genomic_DNA"/>
</dbReference>
<gene>
    <name evidence="2" type="ORF">BSL78_12468</name>
</gene>
<evidence type="ECO:0000313" key="3">
    <source>
        <dbReference type="Proteomes" id="UP000230750"/>
    </source>
</evidence>
<evidence type="ECO:0000256" key="1">
    <source>
        <dbReference type="SAM" id="MobiDB-lite"/>
    </source>
</evidence>
<dbReference type="AlphaFoldDB" id="A0A2G8KRJ9"/>